<reference evidence="1" key="2">
    <citation type="journal article" date="2015" name="Fish Shellfish Immunol.">
        <title>Early steps in the European eel (Anguilla anguilla)-Vibrio vulnificus interaction in the gills: Role of the RtxA13 toxin.</title>
        <authorList>
            <person name="Callol A."/>
            <person name="Pajuelo D."/>
            <person name="Ebbesson L."/>
            <person name="Teles M."/>
            <person name="MacKenzie S."/>
            <person name="Amaro C."/>
        </authorList>
    </citation>
    <scope>NUCLEOTIDE SEQUENCE</scope>
</reference>
<proteinExistence type="predicted"/>
<organism evidence="1">
    <name type="scientific">Anguilla anguilla</name>
    <name type="common">European freshwater eel</name>
    <name type="synonym">Muraena anguilla</name>
    <dbReference type="NCBI Taxonomy" id="7936"/>
    <lineage>
        <taxon>Eukaryota</taxon>
        <taxon>Metazoa</taxon>
        <taxon>Chordata</taxon>
        <taxon>Craniata</taxon>
        <taxon>Vertebrata</taxon>
        <taxon>Euteleostomi</taxon>
        <taxon>Actinopterygii</taxon>
        <taxon>Neopterygii</taxon>
        <taxon>Teleostei</taxon>
        <taxon>Anguilliformes</taxon>
        <taxon>Anguillidae</taxon>
        <taxon>Anguilla</taxon>
    </lineage>
</organism>
<sequence length="25" mass="2879">MCLNALKMNLYSVMILFDGKYVHAC</sequence>
<dbReference type="EMBL" id="GBXM01002841">
    <property type="protein sequence ID" value="JAI05737.1"/>
    <property type="molecule type" value="Transcribed_RNA"/>
</dbReference>
<reference evidence="1" key="1">
    <citation type="submission" date="2014-11" db="EMBL/GenBank/DDBJ databases">
        <authorList>
            <person name="Amaro Gonzalez C."/>
        </authorList>
    </citation>
    <scope>NUCLEOTIDE SEQUENCE</scope>
</reference>
<name>A0A0E9XTM3_ANGAN</name>
<accession>A0A0E9XTM3</accession>
<protein>
    <submittedName>
        <fullName evidence="1">Uncharacterized protein</fullName>
    </submittedName>
</protein>
<dbReference type="AlphaFoldDB" id="A0A0E9XTM3"/>
<evidence type="ECO:0000313" key="1">
    <source>
        <dbReference type="EMBL" id="JAI05737.1"/>
    </source>
</evidence>